<feature type="domain" description="ABC3 transporter permease C-terminal" evidence="8">
    <location>
        <begin position="297"/>
        <end position="409"/>
    </location>
</feature>
<evidence type="ECO:0000256" key="7">
    <source>
        <dbReference type="SAM" id="Phobius"/>
    </source>
</evidence>
<gene>
    <name evidence="10" type="ORF">SAMN02927897_04138</name>
</gene>
<evidence type="ECO:0000256" key="2">
    <source>
        <dbReference type="ARBA" id="ARBA00022475"/>
    </source>
</evidence>
<dbReference type="RefSeq" id="WP_017459682.1">
    <property type="nucleotide sequence ID" value="NZ_CP016337.1"/>
</dbReference>
<dbReference type="InterPro" id="IPR050250">
    <property type="entry name" value="Macrolide_Exporter_MacB"/>
</dbReference>
<evidence type="ECO:0000313" key="11">
    <source>
        <dbReference type="Proteomes" id="UP000183569"/>
    </source>
</evidence>
<feature type="transmembrane region" description="Helical" evidence="7">
    <location>
        <begin position="40"/>
        <end position="62"/>
    </location>
</feature>
<dbReference type="InterPro" id="IPR003838">
    <property type="entry name" value="ABC3_permease_C"/>
</dbReference>
<keyword evidence="5 7" id="KW-0472">Membrane</keyword>
<reference evidence="10 11" key="1">
    <citation type="submission" date="2016-10" db="EMBL/GenBank/DDBJ databases">
        <authorList>
            <person name="Varghese N."/>
            <person name="Submissions S."/>
        </authorList>
    </citation>
    <scope>NUCLEOTIDE SEQUENCE [LARGE SCALE GENOMIC DNA]</scope>
    <source>
        <strain evidence="10 11">CGMCC 1.12102</strain>
    </source>
</reference>
<sequence>MSDLRLPAAIRVSLSSRYGMPWLQLLLESLDNLRLLGRRAVLALLGIAVGCAAVVALLNIGYNAEREAMSIFRGMGSELLVANIQQPVGSGRKPLVAPADLDIDALHQHIPEIDAASALVPSNTQARFNGRTAAATLVGSGAELPSVLRLQLEQGRFLSRFDAQSTYAVLGANVAAQWAQPDRPVLLGDRIQIGGYLFEIVGILRAQGPNPIIPVSIDDAILLPITGMRRVIDFPQITGVAARSRSGEELDRIAPRLQAWLSEKMPGFEVNVQVPQQLLEGIEQQSRLFSWLLAGLGGISLLVGGVGVMNVMVMNVSERRREIGVRMALGARSRDIAMLFLLEAIVLATVGAILGAAAGLAAAWLFVWFSGWSDFALSAAALPLGVGSAIVIGLFFGLSPALAASRMEPVEALRDA</sequence>
<evidence type="ECO:0000256" key="1">
    <source>
        <dbReference type="ARBA" id="ARBA00004651"/>
    </source>
</evidence>
<dbReference type="GO" id="GO:0005886">
    <property type="term" value="C:plasma membrane"/>
    <property type="evidence" value="ECO:0007669"/>
    <property type="project" value="UniProtKB-SubCell"/>
</dbReference>
<dbReference type="Pfam" id="PF12704">
    <property type="entry name" value="MacB_PCD"/>
    <property type="match status" value="1"/>
</dbReference>
<evidence type="ECO:0000259" key="9">
    <source>
        <dbReference type="Pfam" id="PF12704"/>
    </source>
</evidence>
<feature type="transmembrane region" description="Helical" evidence="7">
    <location>
        <begin position="288"/>
        <end position="315"/>
    </location>
</feature>
<keyword evidence="3 7" id="KW-0812">Transmembrane</keyword>
<dbReference type="GeneID" id="23847459"/>
<organism evidence="10 11">
    <name type="scientific">Kosakonia sacchari</name>
    <dbReference type="NCBI Taxonomy" id="1158459"/>
    <lineage>
        <taxon>Bacteria</taxon>
        <taxon>Pseudomonadati</taxon>
        <taxon>Pseudomonadota</taxon>
        <taxon>Gammaproteobacteria</taxon>
        <taxon>Enterobacterales</taxon>
        <taxon>Enterobacteriaceae</taxon>
        <taxon>Kosakonia</taxon>
    </lineage>
</organism>
<feature type="transmembrane region" description="Helical" evidence="7">
    <location>
        <begin position="375"/>
        <end position="398"/>
    </location>
</feature>
<evidence type="ECO:0000256" key="5">
    <source>
        <dbReference type="ARBA" id="ARBA00023136"/>
    </source>
</evidence>
<dbReference type="Proteomes" id="UP000183569">
    <property type="component" value="Unassembled WGS sequence"/>
</dbReference>
<feature type="transmembrane region" description="Helical" evidence="7">
    <location>
        <begin position="336"/>
        <end position="369"/>
    </location>
</feature>
<evidence type="ECO:0000259" key="8">
    <source>
        <dbReference type="Pfam" id="PF02687"/>
    </source>
</evidence>
<proteinExistence type="inferred from homology"/>
<dbReference type="AlphaFoldDB" id="A0A1G4Z784"/>
<comment type="subcellular location">
    <subcellularLocation>
        <location evidence="1">Cell membrane</location>
        <topology evidence="1">Multi-pass membrane protein</topology>
    </subcellularLocation>
</comment>
<dbReference type="PANTHER" id="PTHR30572">
    <property type="entry name" value="MEMBRANE COMPONENT OF TRANSPORTER-RELATED"/>
    <property type="match status" value="1"/>
</dbReference>
<evidence type="ECO:0000256" key="4">
    <source>
        <dbReference type="ARBA" id="ARBA00022989"/>
    </source>
</evidence>
<keyword evidence="2" id="KW-1003">Cell membrane</keyword>
<dbReference type="PANTHER" id="PTHR30572:SF4">
    <property type="entry name" value="ABC TRANSPORTER PERMEASE YTRF"/>
    <property type="match status" value="1"/>
</dbReference>
<keyword evidence="4 7" id="KW-1133">Transmembrane helix</keyword>
<feature type="domain" description="MacB-like periplasmic core" evidence="9">
    <location>
        <begin position="41"/>
        <end position="258"/>
    </location>
</feature>
<evidence type="ECO:0000256" key="6">
    <source>
        <dbReference type="ARBA" id="ARBA00038076"/>
    </source>
</evidence>
<dbReference type="GO" id="GO:0022857">
    <property type="term" value="F:transmembrane transporter activity"/>
    <property type="evidence" value="ECO:0007669"/>
    <property type="project" value="TreeGrafter"/>
</dbReference>
<dbReference type="EMBL" id="FMUI01000017">
    <property type="protein sequence ID" value="SCX61519.1"/>
    <property type="molecule type" value="Genomic_DNA"/>
</dbReference>
<accession>A0A1G4Z784</accession>
<comment type="similarity">
    <text evidence="6">Belongs to the ABC-4 integral membrane protein family.</text>
</comment>
<name>A0A1G4Z784_9ENTR</name>
<evidence type="ECO:0000313" key="10">
    <source>
        <dbReference type="EMBL" id="SCX61519.1"/>
    </source>
</evidence>
<evidence type="ECO:0000256" key="3">
    <source>
        <dbReference type="ARBA" id="ARBA00022692"/>
    </source>
</evidence>
<dbReference type="InterPro" id="IPR025857">
    <property type="entry name" value="MacB_PCD"/>
</dbReference>
<protein>
    <submittedName>
        <fullName evidence="10">Putative ABC transport system permease protein</fullName>
    </submittedName>
</protein>
<comment type="caution">
    <text evidence="10">The sequence shown here is derived from an EMBL/GenBank/DDBJ whole genome shotgun (WGS) entry which is preliminary data.</text>
</comment>
<dbReference type="Pfam" id="PF02687">
    <property type="entry name" value="FtsX"/>
    <property type="match status" value="1"/>
</dbReference>